<dbReference type="InterPro" id="IPR000212">
    <property type="entry name" value="DNA_helicase_UvrD/REP"/>
</dbReference>
<dbReference type="EC" id="3.1.-.-" evidence="13"/>
<dbReference type="Pfam" id="PF12705">
    <property type="entry name" value="PDDEXK_1"/>
    <property type="match status" value="1"/>
</dbReference>
<dbReference type="CDD" id="cd18807">
    <property type="entry name" value="SF1_C_UvrD"/>
    <property type="match status" value="1"/>
</dbReference>
<dbReference type="InterPro" id="IPR014016">
    <property type="entry name" value="UvrD-like_ATP-bd"/>
</dbReference>
<accession>A0ABV3Q3F5</accession>
<keyword evidence="2 13" id="KW-0547">Nucleotide-binding</keyword>
<dbReference type="InterPro" id="IPR011335">
    <property type="entry name" value="Restrct_endonuc-II-like"/>
</dbReference>
<comment type="function">
    <text evidence="13">The heterodimer acts as both an ATP-dependent DNA helicase and an ATP-dependent, dual-direction single-stranded exonuclease. Recognizes the chi site generating a DNA molecule suitable for the initiation of homologous recombination. The AddA nuclease domain is required for chi fragment generation; this subunit has the helicase and 3' -&gt; 5' nuclease activities.</text>
</comment>
<evidence type="ECO:0000256" key="14">
    <source>
        <dbReference type="PROSITE-ProRule" id="PRU00560"/>
    </source>
</evidence>
<comment type="caution">
    <text evidence="17">The sequence shown here is derived from an EMBL/GenBank/DDBJ whole genome shotgun (WGS) entry which is preliminary data.</text>
</comment>
<feature type="binding site" evidence="14">
    <location>
        <begin position="30"/>
        <end position="37"/>
    </location>
    <ligand>
        <name>ATP</name>
        <dbReference type="ChEBI" id="CHEBI:30616"/>
    </ligand>
</feature>
<evidence type="ECO:0000256" key="3">
    <source>
        <dbReference type="ARBA" id="ARBA00022763"/>
    </source>
</evidence>
<dbReference type="InterPro" id="IPR038726">
    <property type="entry name" value="PDDEXK_AddAB-type"/>
</dbReference>
<dbReference type="NCBIfam" id="TIGR02785">
    <property type="entry name" value="addA_Gpos"/>
    <property type="match status" value="1"/>
</dbReference>
<dbReference type="RefSeq" id="WP_367779117.1">
    <property type="nucleotide sequence ID" value="NZ_JBFMIA010000004.1"/>
</dbReference>
<comment type="cofactor">
    <cofactor evidence="13">
        <name>Mg(2+)</name>
        <dbReference type="ChEBI" id="CHEBI:18420"/>
    </cofactor>
</comment>
<proteinExistence type="inferred from homology"/>
<dbReference type="Gene3D" id="3.90.320.10">
    <property type="match status" value="1"/>
</dbReference>
<dbReference type="PANTHER" id="PTHR11070:SF48">
    <property type="entry name" value="ATP-DEPENDENT HELICASE_NUCLEASE SUBUNIT A"/>
    <property type="match status" value="1"/>
</dbReference>
<comment type="subunit">
    <text evidence="13">Heterodimer of AddA and AddB/RexB.</text>
</comment>
<comment type="catalytic activity">
    <reaction evidence="12 13">
        <text>ATP + H2O = ADP + phosphate + H(+)</text>
        <dbReference type="Rhea" id="RHEA:13065"/>
        <dbReference type="ChEBI" id="CHEBI:15377"/>
        <dbReference type="ChEBI" id="CHEBI:15378"/>
        <dbReference type="ChEBI" id="CHEBI:30616"/>
        <dbReference type="ChEBI" id="CHEBI:43474"/>
        <dbReference type="ChEBI" id="CHEBI:456216"/>
        <dbReference type="EC" id="5.6.2.4"/>
    </reaction>
</comment>
<evidence type="ECO:0000256" key="10">
    <source>
        <dbReference type="ARBA" id="ARBA00023235"/>
    </source>
</evidence>
<evidence type="ECO:0000256" key="4">
    <source>
        <dbReference type="ARBA" id="ARBA00022801"/>
    </source>
</evidence>
<name>A0ABV3Q3F5_9BACL</name>
<evidence type="ECO:0000256" key="6">
    <source>
        <dbReference type="ARBA" id="ARBA00022839"/>
    </source>
</evidence>
<evidence type="ECO:0000259" key="16">
    <source>
        <dbReference type="PROSITE" id="PS51217"/>
    </source>
</evidence>
<evidence type="ECO:0000259" key="15">
    <source>
        <dbReference type="PROSITE" id="PS51198"/>
    </source>
</evidence>
<organism evidence="17 18">
    <name type="scientific">Jeotgalibacillus marinus</name>
    <dbReference type="NCBI Taxonomy" id="86667"/>
    <lineage>
        <taxon>Bacteria</taxon>
        <taxon>Bacillati</taxon>
        <taxon>Bacillota</taxon>
        <taxon>Bacilli</taxon>
        <taxon>Bacillales</taxon>
        <taxon>Caryophanaceae</taxon>
        <taxon>Jeotgalibacillus</taxon>
    </lineage>
</organism>
<keyword evidence="18" id="KW-1185">Reference proteome</keyword>
<sequence>MIPIKPNDVTWTDDQWRAIWAKDQDILVSAAAGSGKTAVLVERMIQKVINDNNPINIDELLVVTFTNASAAEMKHRVGQVLDQKLQENPESRHLRRQMSLLNKSSISTLHSFCLEVIRTYYYLIDIDPGFRIADATEAELLKDEVLEELLEKEYGKEGNESFIGLVDALTNDRSDDAMLQLIRKLHTFSRSHAQPVDWLNSIVQLHDVPEDYDINDHPLIDYLLSHIHLEIEGAIQLSELCLEASREPGGPYLRGGNFEDDLTQLNALKNLATWTDIDEQIKGISFKRLKPCKGDDFDEELLEQTKKWRDQAKKIIETIRETFFVRSPESFLHDMRKMTRQLSSLIKLVQQFDESFLLAKEERGIVDFSDLEHFCLAILMEPDQEGETEPFPSEAAYHYQRKFKEVLVDEYQDTNMVQETILQLVKRGKEKDGNLFMVGDVKQSIYRFRLAEPNLFLHKYNLFSTNQQGLKIDLSQNFRSRPEILDATNYLFRQIMGQQVGEVDYNKEAELVKGAPYPEDTKVPVELAIIDQANPSSEPEQPEEVMDERELEKSTIEARYMIKKIRQMIDQDTQVYDTKKKAFRPLQYRDIVILTRSMTWTPDIMEEFRHAGIPLYANVSSGYFEATEVAIMISLLKIIDNPHQDIPLASVLRSPIVKCSEDQLGNIRTAASSGSFWDALQAFATIGGKQEDEELADRMEWFMHQLSKWRTMARSGAMSELVWQLYRDTQFYDFVGGIPGGKQRQANLRALYDRARQYESTSFRGLFRFLRFVERMRDRGDDLGAARALSEQEDVVRLMTIHSSKGLEFPVVFLSGMARTFNEMDLRGRFFLDKEFGLAMPYIQPEKRISYDTLPQLAFKEKKRLENLSEEMRVLYVAMTRAKEKLYLIGTVSDAAKVMKKWQTSATHAQWLLPDFTRKAAKSYLDWIGPALMRHKDASVIQNKQPTSYLEDPSMWSIKLLPSGDHEKIEEKEEQQAAYLDLVSQHKIVPAGSDDKEEILSRLTWEYPFQQTTKRRSKQSVSDIKRMNEVRDERSAFDFTTNLSKKAFDRPRFMQEAKITPTEKGTIMHTVMQHIPLDQEPTNESLEVLLEELVVKELLTSEQQAVVNRNQILAFFESSLGKRVLNAQHVQREIPFTFVAKSSELGILPLQNDPLDKVLIQGIIDCLLEDEQGIVLLDYKTDRITDRFEEGFDQAKRVMERRYSTQMGLYKLALEHTLNRKIDQSVLFFFDGGHVLTLPTSK</sequence>
<dbReference type="InterPro" id="IPR011604">
    <property type="entry name" value="PDDEXK-like_dom_sf"/>
</dbReference>
<evidence type="ECO:0000256" key="8">
    <source>
        <dbReference type="ARBA" id="ARBA00023125"/>
    </source>
</evidence>
<dbReference type="Gene3D" id="3.40.50.300">
    <property type="entry name" value="P-loop containing nucleotide triphosphate hydrolases"/>
    <property type="match status" value="4"/>
</dbReference>
<dbReference type="EMBL" id="JBFMIA010000004">
    <property type="protein sequence ID" value="MEW9501636.1"/>
    <property type="molecule type" value="Genomic_DNA"/>
</dbReference>
<comment type="similarity">
    <text evidence="13">Belongs to the helicase family. AddA subfamily.</text>
</comment>
<dbReference type="EC" id="5.6.2.4" evidence="13"/>
<dbReference type="HAMAP" id="MF_01451">
    <property type="entry name" value="AddA"/>
    <property type="match status" value="1"/>
</dbReference>
<evidence type="ECO:0000256" key="2">
    <source>
        <dbReference type="ARBA" id="ARBA00022741"/>
    </source>
</evidence>
<dbReference type="Pfam" id="PF13361">
    <property type="entry name" value="UvrD_C"/>
    <property type="match status" value="1"/>
</dbReference>
<evidence type="ECO:0000256" key="5">
    <source>
        <dbReference type="ARBA" id="ARBA00022806"/>
    </source>
</evidence>
<dbReference type="PANTHER" id="PTHR11070">
    <property type="entry name" value="UVRD / RECB / PCRA DNA HELICASE FAMILY MEMBER"/>
    <property type="match status" value="1"/>
</dbReference>
<evidence type="ECO:0000256" key="9">
    <source>
        <dbReference type="ARBA" id="ARBA00023204"/>
    </source>
</evidence>
<dbReference type="SUPFAM" id="SSF52540">
    <property type="entry name" value="P-loop containing nucleoside triphosphate hydrolases"/>
    <property type="match status" value="1"/>
</dbReference>
<dbReference type="InterPro" id="IPR014017">
    <property type="entry name" value="DNA_helicase_UvrD-like_C"/>
</dbReference>
<dbReference type="Pfam" id="PF00580">
    <property type="entry name" value="UvrD-helicase"/>
    <property type="match status" value="1"/>
</dbReference>
<dbReference type="SUPFAM" id="SSF52980">
    <property type="entry name" value="Restriction endonuclease-like"/>
    <property type="match status" value="1"/>
</dbReference>
<evidence type="ECO:0000256" key="1">
    <source>
        <dbReference type="ARBA" id="ARBA00022722"/>
    </source>
</evidence>
<evidence type="ECO:0000313" key="18">
    <source>
        <dbReference type="Proteomes" id="UP001556040"/>
    </source>
</evidence>
<feature type="domain" description="UvrD-like helicase C-terminal" evidence="16">
    <location>
        <begin position="482"/>
        <end position="806"/>
    </location>
</feature>
<dbReference type="InterPro" id="IPR027417">
    <property type="entry name" value="P-loop_NTPase"/>
</dbReference>
<comment type="catalytic activity">
    <reaction evidence="11 13">
        <text>Couples ATP hydrolysis with the unwinding of duplex DNA by translocating in the 3'-5' direction.</text>
        <dbReference type="EC" id="5.6.2.4"/>
    </reaction>
</comment>
<evidence type="ECO:0000256" key="7">
    <source>
        <dbReference type="ARBA" id="ARBA00022840"/>
    </source>
</evidence>
<feature type="domain" description="UvrD-like helicase ATP-binding" evidence="15">
    <location>
        <begin position="9"/>
        <end position="481"/>
    </location>
</feature>
<keyword evidence="7 13" id="KW-0067">ATP-binding</keyword>
<keyword evidence="3 13" id="KW-0227">DNA damage</keyword>
<dbReference type="PROSITE" id="PS51198">
    <property type="entry name" value="UVRD_HELICASE_ATP_BIND"/>
    <property type="match status" value="1"/>
</dbReference>
<keyword evidence="5 13" id="KW-0347">Helicase</keyword>
<dbReference type="InterPro" id="IPR014152">
    <property type="entry name" value="AddA"/>
</dbReference>
<keyword evidence="1 13" id="KW-0540">Nuclease</keyword>
<keyword evidence="4 13" id="KW-0378">Hydrolase</keyword>
<evidence type="ECO:0000256" key="11">
    <source>
        <dbReference type="ARBA" id="ARBA00034617"/>
    </source>
</evidence>
<protein>
    <recommendedName>
        <fullName evidence="13">ATP-dependent helicase/nuclease subunit A</fullName>
        <ecNumber evidence="13">3.1.-.-</ecNumber>
        <ecNumber evidence="13">5.6.2.4</ecNumber>
    </recommendedName>
    <alternativeName>
        <fullName evidence="13">ATP-dependent helicase/nuclease AddA</fullName>
    </alternativeName>
    <alternativeName>
        <fullName evidence="13">DNA 3'-5' helicase AddA</fullName>
    </alternativeName>
</protein>
<keyword evidence="9 13" id="KW-0234">DNA repair</keyword>
<keyword evidence="6 13" id="KW-0269">Exonuclease</keyword>
<keyword evidence="8 13" id="KW-0238">DNA-binding</keyword>
<dbReference type="Proteomes" id="UP001556040">
    <property type="component" value="Unassembled WGS sequence"/>
</dbReference>
<evidence type="ECO:0000256" key="13">
    <source>
        <dbReference type="HAMAP-Rule" id="MF_01451"/>
    </source>
</evidence>
<dbReference type="GO" id="GO:0003678">
    <property type="term" value="F:DNA helicase activity"/>
    <property type="evidence" value="ECO:0007669"/>
    <property type="project" value="UniProtKB-EC"/>
</dbReference>
<reference evidence="17 18" key="1">
    <citation type="journal article" date="1979" name="Int. J. Syst. Evol. Microbiol.">
        <title>Bacillus globisporus subsp. marinus subsp. nov.</title>
        <authorList>
            <person name="Liu H."/>
        </authorList>
    </citation>
    <scope>NUCLEOTIDE SEQUENCE [LARGE SCALE GENOMIC DNA]</scope>
    <source>
        <strain evidence="17 18">DSM 1297</strain>
    </source>
</reference>
<keyword evidence="10 13" id="KW-0413">Isomerase</keyword>
<dbReference type="PROSITE" id="PS51217">
    <property type="entry name" value="UVRD_HELICASE_CTER"/>
    <property type="match status" value="1"/>
</dbReference>
<evidence type="ECO:0000256" key="12">
    <source>
        <dbReference type="ARBA" id="ARBA00048988"/>
    </source>
</evidence>
<gene>
    <name evidence="13 17" type="primary">addA</name>
    <name evidence="17" type="ORF">AB1471_07455</name>
</gene>
<dbReference type="GO" id="GO:0016787">
    <property type="term" value="F:hydrolase activity"/>
    <property type="evidence" value="ECO:0007669"/>
    <property type="project" value="UniProtKB-KW"/>
</dbReference>
<evidence type="ECO:0000313" key="17">
    <source>
        <dbReference type="EMBL" id="MEW9501636.1"/>
    </source>
</evidence>